<proteinExistence type="predicted"/>
<protein>
    <submittedName>
        <fullName evidence="2">TniQ family protein</fullName>
    </submittedName>
</protein>
<organism evidence="2 3">
    <name type="scientific">Paraburkholderia denitrificans</name>
    <dbReference type="NCBI Taxonomy" id="694025"/>
    <lineage>
        <taxon>Bacteria</taxon>
        <taxon>Pseudomonadati</taxon>
        <taxon>Pseudomonadota</taxon>
        <taxon>Betaproteobacteria</taxon>
        <taxon>Burkholderiales</taxon>
        <taxon>Burkholderiaceae</taxon>
        <taxon>Paraburkholderia</taxon>
    </lineage>
</organism>
<dbReference type="Pfam" id="PF06527">
    <property type="entry name" value="TniQ"/>
    <property type="match status" value="1"/>
</dbReference>
<feature type="domain" description="TniQ" evidence="1">
    <location>
        <begin position="3"/>
        <end position="134"/>
    </location>
</feature>
<evidence type="ECO:0000313" key="3">
    <source>
        <dbReference type="Proteomes" id="UP001596103"/>
    </source>
</evidence>
<dbReference type="Proteomes" id="UP001596103">
    <property type="component" value="Unassembled WGS sequence"/>
</dbReference>
<dbReference type="EMBL" id="JBHSMP010000013">
    <property type="protein sequence ID" value="MFC5429480.1"/>
    <property type="molecule type" value="Genomic_DNA"/>
</dbReference>
<evidence type="ECO:0000259" key="1">
    <source>
        <dbReference type="Pfam" id="PF06527"/>
    </source>
</evidence>
<name>A0ABW0J8Z5_9BURK</name>
<sequence>MRQPDELLSSWLVRLALAQGCDPLVLTSCLWPHRRVWMTDLDRGMVGETDARGGLSGSEYGDLTLRGAASKVAGAKGLNTAIWPWILAVGCRNRLRHGGLQFCPACLAMDRTPYYRRSWRFAWHTGCFEHDCALLDHCGSCGAVLEPHRLTQSDSHIALCASCKADLRGQSLPAWSPLAANFQQFADEVLQRGMGCYGNELIETTEWFRLTRVIIALLRAAGRSGHQCLVRVFVRVGLDQRLMQSPATGLPLELLPVEERVALLALACQILDAGPDVLADAMDSEGLTRCALLFGGGNAPACLDSLLSRLPARATPHHTKRSTTYRRLHPRIAVQRMVARLRRRVRP</sequence>
<dbReference type="InterPro" id="IPR009492">
    <property type="entry name" value="TniQ"/>
</dbReference>
<gene>
    <name evidence="2" type="ORF">ACFPTO_11815</name>
</gene>
<evidence type="ECO:0000313" key="2">
    <source>
        <dbReference type="EMBL" id="MFC5429480.1"/>
    </source>
</evidence>
<dbReference type="RefSeq" id="WP_377711727.1">
    <property type="nucleotide sequence ID" value="NZ_JBHSMP010000013.1"/>
</dbReference>
<keyword evidence="3" id="KW-1185">Reference proteome</keyword>
<comment type="caution">
    <text evidence="2">The sequence shown here is derived from an EMBL/GenBank/DDBJ whole genome shotgun (WGS) entry which is preliminary data.</text>
</comment>
<reference evidence="3" key="1">
    <citation type="journal article" date="2019" name="Int. J. Syst. Evol. Microbiol.">
        <title>The Global Catalogue of Microorganisms (GCM) 10K type strain sequencing project: providing services to taxonomists for standard genome sequencing and annotation.</title>
        <authorList>
            <consortium name="The Broad Institute Genomics Platform"/>
            <consortium name="The Broad Institute Genome Sequencing Center for Infectious Disease"/>
            <person name="Wu L."/>
            <person name="Ma J."/>
        </authorList>
    </citation>
    <scope>NUCLEOTIDE SEQUENCE [LARGE SCALE GENOMIC DNA]</scope>
    <source>
        <strain evidence="3">CCUG 56042</strain>
    </source>
</reference>
<accession>A0ABW0J8Z5</accession>